<comment type="caution">
    <text evidence="1">The sequence shown here is derived from an EMBL/GenBank/DDBJ whole genome shotgun (WGS) entry which is preliminary data.</text>
</comment>
<accession>A0A329MN59</accession>
<reference evidence="1 2" key="1">
    <citation type="journal article" date="2009" name="Int. J. Syst. Evol. Microbiol.">
        <title>Paenibacillus contaminans sp. nov., isolated from a contaminated laboratory plate.</title>
        <authorList>
            <person name="Chou J.H."/>
            <person name="Lee J.H."/>
            <person name="Lin M.C."/>
            <person name="Chang P.S."/>
            <person name="Arun A.B."/>
            <person name="Young C.C."/>
            <person name="Chen W.M."/>
        </authorList>
    </citation>
    <scope>NUCLEOTIDE SEQUENCE [LARGE SCALE GENOMIC DNA]</scope>
    <source>
        <strain evidence="1 2">CKOBP-6</strain>
    </source>
</reference>
<gene>
    <name evidence="1" type="ORF">DQG23_11785</name>
</gene>
<name>A0A329MN59_9BACL</name>
<dbReference type="EMBL" id="QMFB01000005">
    <property type="protein sequence ID" value="RAV21329.1"/>
    <property type="molecule type" value="Genomic_DNA"/>
</dbReference>
<dbReference type="OrthoDB" id="2661333at2"/>
<protein>
    <recommendedName>
        <fullName evidence="3">DUF2294 domain-containing protein</fullName>
    </recommendedName>
</protein>
<proteinExistence type="predicted"/>
<sequence>MMNELRNQIEEAYLQCHLEVSGNQPNNMDVRIVRNHIVIMRIDGDETEQSPISLPVYGEDGHPHASVSERDRLHILLKQKLSDITGFEVTSIQSDIFLDTGEKLDLIHFESDVESKFVTD</sequence>
<dbReference type="AlphaFoldDB" id="A0A329MN59"/>
<evidence type="ECO:0008006" key="3">
    <source>
        <dbReference type="Google" id="ProtNLM"/>
    </source>
</evidence>
<organism evidence="1 2">
    <name type="scientific">Paenibacillus contaminans</name>
    <dbReference type="NCBI Taxonomy" id="450362"/>
    <lineage>
        <taxon>Bacteria</taxon>
        <taxon>Bacillati</taxon>
        <taxon>Bacillota</taxon>
        <taxon>Bacilli</taxon>
        <taxon>Bacillales</taxon>
        <taxon>Paenibacillaceae</taxon>
        <taxon>Paenibacillus</taxon>
    </lineage>
</organism>
<evidence type="ECO:0000313" key="2">
    <source>
        <dbReference type="Proteomes" id="UP000250369"/>
    </source>
</evidence>
<keyword evidence="2" id="KW-1185">Reference proteome</keyword>
<dbReference type="RefSeq" id="WP_113031033.1">
    <property type="nucleotide sequence ID" value="NZ_QMFB01000005.1"/>
</dbReference>
<dbReference type="Proteomes" id="UP000250369">
    <property type="component" value="Unassembled WGS sequence"/>
</dbReference>
<evidence type="ECO:0000313" key="1">
    <source>
        <dbReference type="EMBL" id="RAV21329.1"/>
    </source>
</evidence>